<evidence type="ECO:0000313" key="7">
    <source>
        <dbReference type="Proteomes" id="UP000887565"/>
    </source>
</evidence>
<evidence type="ECO:0000256" key="3">
    <source>
        <dbReference type="ARBA" id="ARBA00022989"/>
    </source>
</evidence>
<proteinExistence type="predicted"/>
<feature type="transmembrane region" description="Helical" evidence="5">
    <location>
        <begin position="251"/>
        <end position="272"/>
    </location>
</feature>
<comment type="subcellular location">
    <subcellularLocation>
        <location evidence="1">Membrane</location>
    </subcellularLocation>
</comment>
<feature type="domain" description="G-protein coupled receptors family 1 profile" evidence="6">
    <location>
        <begin position="45"/>
        <end position="274"/>
    </location>
</feature>
<dbReference type="PANTHER" id="PTHR46273:SF16">
    <property type="entry name" value="G-PROTEIN COUPLED RECEPTORS FAMILY 1 PROFILE DOMAIN-CONTAINING PROTEIN"/>
    <property type="match status" value="1"/>
</dbReference>
<feature type="transmembrane region" description="Helical" evidence="5">
    <location>
        <begin position="106"/>
        <end position="133"/>
    </location>
</feature>
<keyword evidence="7" id="KW-1185">Reference proteome</keyword>
<protein>
    <submittedName>
        <fullName evidence="8">G-protein coupled receptors family 1 profile domain-containing protein</fullName>
    </submittedName>
</protein>
<sequence>MCEIGGNINLADNSTFYQFISDVNQFYMSLHPYLSILICILGVMMNSASIVVLTRPCMIVSPINCLLTAVAICDVVTMMSCFNFAVRMVTFGDCLAKYTKEWIITLLIHSNVTVVGHTVSIWLTVFMAIVRAFTVQSTGAHSAQAGNERRASPLGLRISVSVFLAVVLLNLPSYLTFAVRQEPMVWRCPAAENPALAAKYPDAYNNKGSSIRHQHPNSTIFRYLVHNAVVTDLARRNNCLILKFTFWIQGALFKFVPCVLLSIFIGVLVCILTR</sequence>
<dbReference type="InterPro" id="IPR053219">
    <property type="entry name" value="GPCR_Dmsr-1"/>
</dbReference>
<dbReference type="InterPro" id="IPR019427">
    <property type="entry name" value="7TM_GPCR_serpentine_rcpt_Srw"/>
</dbReference>
<evidence type="ECO:0000256" key="4">
    <source>
        <dbReference type="ARBA" id="ARBA00023136"/>
    </source>
</evidence>
<evidence type="ECO:0000313" key="8">
    <source>
        <dbReference type="WBParaSite" id="nRc.2.0.1.t18333-RA"/>
    </source>
</evidence>
<dbReference type="GO" id="GO:0008528">
    <property type="term" value="F:G protein-coupled peptide receptor activity"/>
    <property type="evidence" value="ECO:0007669"/>
    <property type="project" value="InterPro"/>
</dbReference>
<dbReference type="WBParaSite" id="nRc.2.0.1.t18333-RA">
    <property type="protein sequence ID" value="nRc.2.0.1.t18333-RA"/>
    <property type="gene ID" value="nRc.2.0.1.g18333"/>
</dbReference>
<reference evidence="8" key="1">
    <citation type="submission" date="2022-11" db="UniProtKB">
        <authorList>
            <consortium name="WormBaseParasite"/>
        </authorList>
    </citation>
    <scope>IDENTIFICATION</scope>
</reference>
<dbReference type="PANTHER" id="PTHR46273">
    <property type="entry name" value="MYOSUPPRESSIN RECEPTOR 1, ISOFORM B-RELATED"/>
    <property type="match status" value="1"/>
</dbReference>
<dbReference type="InterPro" id="IPR017452">
    <property type="entry name" value="GPCR_Rhodpsn_7TM"/>
</dbReference>
<dbReference type="SUPFAM" id="SSF81321">
    <property type="entry name" value="Family A G protein-coupled receptor-like"/>
    <property type="match status" value="1"/>
</dbReference>
<evidence type="ECO:0000256" key="5">
    <source>
        <dbReference type="SAM" id="Phobius"/>
    </source>
</evidence>
<keyword evidence="2 5" id="KW-0812">Transmembrane</keyword>
<keyword evidence="3 5" id="KW-1133">Transmembrane helix</keyword>
<name>A0A915IWX8_ROMCU</name>
<dbReference type="Proteomes" id="UP000887565">
    <property type="component" value="Unplaced"/>
</dbReference>
<accession>A0A915IWX8</accession>
<organism evidence="7 8">
    <name type="scientific">Romanomermis culicivorax</name>
    <name type="common">Nematode worm</name>
    <dbReference type="NCBI Taxonomy" id="13658"/>
    <lineage>
        <taxon>Eukaryota</taxon>
        <taxon>Metazoa</taxon>
        <taxon>Ecdysozoa</taxon>
        <taxon>Nematoda</taxon>
        <taxon>Enoplea</taxon>
        <taxon>Dorylaimia</taxon>
        <taxon>Mermithida</taxon>
        <taxon>Mermithoidea</taxon>
        <taxon>Mermithidae</taxon>
        <taxon>Romanomermis</taxon>
    </lineage>
</organism>
<dbReference type="GO" id="GO:0005886">
    <property type="term" value="C:plasma membrane"/>
    <property type="evidence" value="ECO:0007669"/>
    <property type="project" value="TreeGrafter"/>
</dbReference>
<feature type="transmembrane region" description="Helical" evidence="5">
    <location>
        <begin position="65"/>
        <end position="86"/>
    </location>
</feature>
<dbReference type="PROSITE" id="PS50262">
    <property type="entry name" value="G_PROTEIN_RECEP_F1_2"/>
    <property type="match status" value="1"/>
</dbReference>
<dbReference type="AlphaFoldDB" id="A0A915IWX8"/>
<evidence type="ECO:0000259" key="6">
    <source>
        <dbReference type="PROSITE" id="PS50262"/>
    </source>
</evidence>
<feature type="transmembrane region" description="Helical" evidence="5">
    <location>
        <begin position="33"/>
        <end position="53"/>
    </location>
</feature>
<keyword evidence="4 5" id="KW-0472">Membrane</keyword>
<evidence type="ECO:0000256" key="1">
    <source>
        <dbReference type="ARBA" id="ARBA00004370"/>
    </source>
</evidence>
<feature type="transmembrane region" description="Helical" evidence="5">
    <location>
        <begin position="154"/>
        <end position="175"/>
    </location>
</feature>
<dbReference type="Gene3D" id="1.20.1070.10">
    <property type="entry name" value="Rhodopsin 7-helix transmembrane proteins"/>
    <property type="match status" value="1"/>
</dbReference>
<evidence type="ECO:0000256" key="2">
    <source>
        <dbReference type="ARBA" id="ARBA00022692"/>
    </source>
</evidence>
<dbReference type="Pfam" id="PF10324">
    <property type="entry name" value="7TM_GPCR_Srw"/>
    <property type="match status" value="1"/>
</dbReference>